<dbReference type="PATRIC" id="fig|1032488.3.peg.472"/>
<reference evidence="1 2" key="1">
    <citation type="submission" date="2011-05" db="EMBL/GenBank/DDBJ databases">
        <authorList>
            <person name="Muzny D."/>
            <person name="Qin X."/>
            <person name="Deng J."/>
            <person name="Jiang H."/>
            <person name="Liu Y."/>
            <person name="Qu J."/>
            <person name="Song X.-Z."/>
            <person name="Zhang L."/>
            <person name="Thornton R."/>
            <person name="Coyle M."/>
            <person name="Francisco L."/>
            <person name="Jackson L."/>
            <person name="Javaid M."/>
            <person name="Korchina V."/>
            <person name="Kovar C."/>
            <person name="Mata R."/>
            <person name="Mathew T."/>
            <person name="Ngo R."/>
            <person name="Nguyen L."/>
            <person name="Nguyen N."/>
            <person name="Okwuonu G."/>
            <person name="Ongeri F."/>
            <person name="Pham C."/>
            <person name="Simmons D."/>
            <person name="Wilczek-Boney K."/>
            <person name="Hale W."/>
            <person name="Jakkamsetti A."/>
            <person name="Pham P."/>
            <person name="Ruth R."/>
            <person name="San Lucas F."/>
            <person name="Warren J."/>
            <person name="Zhang J."/>
            <person name="Zhao Z."/>
            <person name="Zhou C."/>
            <person name="Zhu D."/>
            <person name="Lee S."/>
            <person name="Bess C."/>
            <person name="Blankenburg K."/>
            <person name="Forbes L."/>
            <person name="Fu Q."/>
            <person name="Gubbala S."/>
            <person name="Hirani K."/>
            <person name="Jayaseelan J.C."/>
            <person name="Lara F."/>
            <person name="Munidasa M."/>
            <person name="Palculict T."/>
            <person name="Patil S."/>
            <person name="Pu L.-L."/>
            <person name="Saada N."/>
            <person name="Tang L."/>
            <person name="Weissenberger G."/>
            <person name="Zhu Y."/>
            <person name="Hemphill L."/>
            <person name="Shang Y."/>
            <person name="Youmans B."/>
            <person name="Ayvaz T."/>
            <person name="Ross M."/>
            <person name="Santibanez J."/>
            <person name="Aqrawi P."/>
            <person name="Gross S."/>
            <person name="Joshi V."/>
            <person name="Fowler G."/>
            <person name="Nazareth L."/>
            <person name="Reid J."/>
            <person name="Worley K."/>
            <person name="Petrosino J."/>
            <person name="Highlander S."/>
            <person name="Gibbs R."/>
        </authorList>
    </citation>
    <scope>NUCLEOTIDE SEQUENCE [LARGE SCALE GENOMIC DNA]</scope>
    <source>
        <strain evidence="1 2">871</strain>
    </source>
</reference>
<dbReference type="Proteomes" id="UP000003019">
    <property type="component" value="Unassembled WGS sequence"/>
</dbReference>
<organism evidence="1 2">
    <name type="scientific">Neisseria shayeganii 871</name>
    <dbReference type="NCBI Taxonomy" id="1032488"/>
    <lineage>
        <taxon>Bacteria</taxon>
        <taxon>Pseudomonadati</taxon>
        <taxon>Pseudomonadota</taxon>
        <taxon>Betaproteobacteria</taxon>
        <taxon>Neisseriales</taxon>
        <taxon>Neisseriaceae</taxon>
        <taxon>Neisseria</taxon>
    </lineage>
</organism>
<evidence type="ECO:0000313" key="2">
    <source>
        <dbReference type="Proteomes" id="UP000003019"/>
    </source>
</evidence>
<dbReference type="STRING" id="1032488.HMPREF9371_0510"/>
<protein>
    <submittedName>
        <fullName evidence="1">LPS-assembly protein</fullName>
    </submittedName>
</protein>
<dbReference type="AlphaFoldDB" id="G4CFX1"/>
<proteinExistence type="predicted"/>
<dbReference type="EMBL" id="AGAY01000019">
    <property type="protein sequence ID" value="EGY53281.1"/>
    <property type="molecule type" value="Genomic_DNA"/>
</dbReference>
<keyword evidence="2" id="KW-1185">Reference proteome</keyword>
<comment type="caution">
    <text evidence="1">The sequence shown here is derived from an EMBL/GenBank/DDBJ whole genome shotgun (WGS) entry which is preliminary data.</text>
</comment>
<dbReference type="HOGENOM" id="CLU_2992037_0_0_4"/>
<name>G4CFX1_9NEIS</name>
<accession>G4CFX1</accession>
<sequence length="57" mass="6447">MQESRLPEIGFQVAWILAHASRTHLDAVQDVGLSEQGHYNTAVKQSYQNLCNILDHL</sequence>
<evidence type="ECO:0000313" key="1">
    <source>
        <dbReference type="EMBL" id="EGY53281.1"/>
    </source>
</evidence>
<gene>
    <name evidence="1" type="ORF">HMPREF9371_0510</name>
</gene>